<sequence>MSAGVMVGADHADLARYGAEAAARAADAIRERLGVRAPACAIVLGSGLGDLAHDIVDARRMPFAEVPGFPTATVAGHAGALIAGTLAGREVVALAGRFHMYEGHPAALAGFPVRVVHALGAPTLFVSNAAGGVRRTFAAGDLMIIADHINLMFRNPLVGPLQPGDVRFPDMSDPYDAGLRAVLRRVAAEQGIRVQEGVYAASVGPTYETPAETRMLERLGADATGMSTVPEVVVARAIGMRVAGVSCITNMACGIATHPLSHEEVLETGRAVSAQFRALVTGFVKALD</sequence>
<dbReference type="Proteomes" id="UP001161325">
    <property type="component" value="Unassembled WGS sequence"/>
</dbReference>
<feature type="binding site" evidence="6">
    <location>
        <position position="250"/>
    </location>
    <ligand>
        <name>a purine D-ribonucleoside</name>
        <dbReference type="ChEBI" id="CHEBI:142355"/>
    </ligand>
</feature>
<proteinExistence type="inferred from homology"/>
<feature type="binding site" evidence="6">
    <location>
        <position position="77"/>
    </location>
    <ligand>
        <name>phosphate</name>
        <dbReference type="ChEBI" id="CHEBI:43474"/>
    </ligand>
</feature>
<comment type="caution">
    <text evidence="8">The sequence shown here is derived from an EMBL/GenBank/DDBJ whole genome shotgun (WGS) entry which is preliminary data.</text>
</comment>
<name>A0AA37Q7K9_9BACT</name>
<dbReference type="NCBIfam" id="TIGR01697">
    <property type="entry name" value="PNPH-PUNA-XAPA"/>
    <property type="match status" value="1"/>
</dbReference>
<comment type="function">
    <text evidence="5">The purine nucleoside phosphorylases catalyze the phosphorolytic breakdown of the N-glycosidic bond in the beta-(deoxy)ribonucleoside molecules, with the formation of the corresponding free purine bases and pentose-1-phosphate.</text>
</comment>
<feature type="binding site" evidence="6">
    <location>
        <position position="129"/>
    </location>
    <ligand>
        <name>phosphate</name>
        <dbReference type="ChEBI" id="CHEBI:43474"/>
    </ligand>
</feature>
<protein>
    <recommendedName>
        <fullName evidence="5">Purine nucleoside phosphorylase</fullName>
        <ecNumber evidence="5">2.4.2.1</ecNumber>
    </recommendedName>
    <alternativeName>
        <fullName evidence="5">Inosine-guanosine phosphorylase</fullName>
    </alternativeName>
</protein>
<dbReference type="PANTHER" id="PTHR11904:SF9">
    <property type="entry name" value="PURINE NUCLEOSIDE PHOSPHORYLASE-RELATED"/>
    <property type="match status" value="1"/>
</dbReference>
<evidence type="ECO:0000259" key="7">
    <source>
        <dbReference type="Pfam" id="PF01048"/>
    </source>
</evidence>
<evidence type="ECO:0000256" key="3">
    <source>
        <dbReference type="ARBA" id="ARBA00022676"/>
    </source>
</evidence>
<dbReference type="EMBL" id="BRXS01000007">
    <property type="protein sequence ID" value="GLC28054.1"/>
    <property type="molecule type" value="Genomic_DNA"/>
</dbReference>
<keyword evidence="9" id="KW-1185">Reference proteome</keyword>
<dbReference type="GO" id="GO:0004731">
    <property type="term" value="F:purine-nucleoside phosphorylase activity"/>
    <property type="evidence" value="ECO:0007669"/>
    <property type="project" value="UniProtKB-EC"/>
</dbReference>
<evidence type="ECO:0000256" key="4">
    <source>
        <dbReference type="ARBA" id="ARBA00022679"/>
    </source>
</evidence>
<dbReference type="PANTHER" id="PTHR11904">
    <property type="entry name" value="METHYLTHIOADENOSINE/PURINE NUCLEOSIDE PHOSPHORYLASE"/>
    <property type="match status" value="1"/>
</dbReference>
<dbReference type="AlphaFoldDB" id="A0AA37Q7K9"/>
<reference evidence="8" key="1">
    <citation type="submission" date="2022-08" db="EMBL/GenBank/DDBJ databases">
        <title>Draft genome sequencing of Roseisolibacter agri AW1220.</title>
        <authorList>
            <person name="Tobiishi Y."/>
            <person name="Tonouchi A."/>
        </authorList>
    </citation>
    <scope>NUCLEOTIDE SEQUENCE</scope>
    <source>
        <strain evidence="8">AW1220</strain>
    </source>
</reference>
<dbReference type="NCBIfam" id="TIGR01700">
    <property type="entry name" value="PNPH"/>
    <property type="match status" value="1"/>
</dbReference>
<dbReference type="InterPro" id="IPR000845">
    <property type="entry name" value="Nucleoside_phosphorylase_d"/>
</dbReference>
<feature type="binding site" evidence="6">
    <location>
        <begin position="97"/>
        <end position="99"/>
    </location>
    <ligand>
        <name>phosphate</name>
        <dbReference type="ChEBI" id="CHEBI:43474"/>
    </ligand>
</feature>
<dbReference type="NCBIfam" id="NF006054">
    <property type="entry name" value="PRK08202.1"/>
    <property type="match status" value="1"/>
</dbReference>
<feature type="domain" description="Nucleoside phosphorylase" evidence="7">
    <location>
        <begin position="41"/>
        <end position="285"/>
    </location>
</feature>
<dbReference type="CDD" id="cd09009">
    <property type="entry name" value="PNP-EcPNPII_like"/>
    <property type="match status" value="1"/>
</dbReference>
<evidence type="ECO:0000256" key="5">
    <source>
        <dbReference type="PIRNR" id="PIRNR000477"/>
    </source>
</evidence>
<dbReference type="SUPFAM" id="SSF53167">
    <property type="entry name" value="Purine and uridine phosphorylases"/>
    <property type="match status" value="1"/>
</dbReference>
<evidence type="ECO:0000256" key="2">
    <source>
        <dbReference type="ARBA" id="ARBA00006751"/>
    </source>
</evidence>
<accession>A0AA37Q7K9</accession>
<evidence type="ECO:0000313" key="8">
    <source>
        <dbReference type="EMBL" id="GLC28054.1"/>
    </source>
</evidence>
<feature type="binding site" evidence="6">
    <location>
        <position position="208"/>
    </location>
    <ligand>
        <name>a purine D-ribonucleoside</name>
        <dbReference type="ChEBI" id="CHEBI:142355"/>
    </ligand>
</feature>
<feature type="binding site" evidence="6">
    <location>
        <position position="46"/>
    </location>
    <ligand>
        <name>phosphate</name>
        <dbReference type="ChEBI" id="CHEBI:43474"/>
    </ligand>
</feature>
<dbReference type="Pfam" id="PF01048">
    <property type="entry name" value="PNP_UDP_1"/>
    <property type="match status" value="1"/>
</dbReference>
<dbReference type="GO" id="GO:0005737">
    <property type="term" value="C:cytoplasm"/>
    <property type="evidence" value="ECO:0007669"/>
    <property type="project" value="TreeGrafter"/>
</dbReference>
<organism evidence="8 9">
    <name type="scientific">Roseisolibacter agri</name>
    <dbReference type="NCBI Taxonomy" id="2014610"/>
    <lineage>
        <taxon>Bacteria</taxon>
        <taxon>Pseudomonadati</taxon>
        <taxon>Gemmatimonadota</taxon>
        <taxon>Gemmatimonadia</taxon>
        <taxon>Gemmatimonadales</taxon>
        <taxon>Gemmatimonadaceae</taxon>
        <taxon>Roseisolibacter</taxon>
    </lineage>
</organism>
<feature type="binding site" evidence="6">
    <location>
        <position position="227"/>
    </location>
    <ligand>
        <name>phosphate</name>
        <dbReference type="ChEBI" id="CHEBI:43474"/>
    </ligand>
</feature>
<dbReference type="EC" id="2.4.2.1" evidence="5"/>
<evidence type="ECO:0000256" key="1">
    <source>
        <dbReference type="ARBA" id="ARBA00005058"/>
    </source>
</evidence>
<evidence type="ECO:0000313" key="9">
    <source>
        <dbReference type="Proteomes" id="UP001161325"/>
    </source>
</evidence>
<dbReference type="PIRSF" id="PIRSF000477">
    <property type="entry name" value="PurNPase"/>
    <property type="match status" value="1"/>
</dbReference>
<dbReference type="GO" id="GO:0009116">
    <property type="term" value="P:nucleoside metabolic process"/>
    <property type="evidence" value="ECO:0007669"/>
    <property type="project" value="InterPro"/>
</dbReference>
<keyword evidence="4 5" id="KW-0808">Transferase</keyword>
<dbReference type="Gene3D" id="3.40.50.1580">
    <property type="entry name" value="Nucleoside phosphorylase domain"/>
    <property type="match status" value="1"/>
</dbReference>
<dbReference type="InterPro" id="IPR011270">
    <property type="entry name" value="Pur_Nuc_Pase_Ino/Guo-sp"/>
</dbReference>
<dbReference type="InterPro" id="IPR035994">
    <property type="entry name" value="Nucleoside_phosphorylase_sf"/>
</dbReference>
<dbReference type="InterPro" id="IPR011268">
    <property type="entry name" value="Purine_phosphorylase"/>
</dbReference>
<evidence type="ECO:0000256" key="6">
    <source>
        <dbReference type="PIRSR" id="PIRSR000477-2"/>
    </source>
</evidence>
<gene>
    <name evidence="8" type="primary">deoD_2</name>
    <name evidence="8" type="ORF">rosag_45670</name>
</gene>
<keyword evidence="3 5" id="KW-0328">Glycosyltransferase</keyword>
<comment type="pathway">
    <text evidence="1 5">Purine metabolism; purine nucleoside salvage.</text>
</comment>
<comment type="similarity">
    <text evidence="2 5">Belongs to the PNP/MTAP phosphorylase family.</text>
</comment>